<comment type="caution">
    <text evidence="2">The sequence shown here is derived from an EMBL/GenBank/DDBJ whole genome shotgun (WGS) entry which is preliminary data.</text>
</comment>
<organism evidence="2 3">
    <name type="scientific">Oryctes borbonicus</name>
    <dbReference type="NCBI Taxonomy" id="1629725"/>
    <lineage>
        <taxon>Eukaryota</taxon>
        <taxon>Metazoa</taxon>
        <taxon>Ecdysozoa</taxon>
        <taxon>Arthropoda</taxon>
        <taxon>Hexapoda</taxon>
        <taxon>Insecta</taxon>
        <taxon>Pterygota</taxon>
        <taxon>Neoptera</taxon>
        <taxon>Endopterygota</taxon>
        <taxon>Coleoptera</taxon>
        <taxon>Polyphaga</taxon>
        <taxon>Scarabaeiformia</taxon>
        <taxon>Scarabaeidae</taxon>
        <taxon>Dynastinae</taxon>
        <taxon>Oryctes</taxon>
    </lineage>
</organism>
<evidence type="ECO:0000313" key="3">
    <source>
        <dbReference type="Proteomes" id="UP000051574"/>
    </source>
</evidence>
<dbReference type="PROSITE" id="PS50003">
    <property type="entry name" value="PH_DOMAIN"/>
    <property type="match status" value="1"/>
</dbReference>
<accession>A0A0T6BBC4</accession>
<dbReference type="Gene3D" id="2.30.29.30">
    <property type="entry name" value="Pleckstrin-homology domain (PH domain)/Phosphotyrosine-binding domain (PTB)"/>
    <property type="match status" value="1"/>
</dbReference>
<keyword evidence="3" id="KW-1185">Reference proteome</keyword>
<dbReference type="InterPro" id="IPR001849">
    <property type="entry name" value="PH_domain"/>
</dbReference>
<dbReference type="OrthoDB" id="6739343at2759"/>
<evidence type="ECO:0000259" key="1">
    <source>
        <dbReference type="PROSITE" id="PS50003"/>
    </source>
</evidence>
<protein>
    <submittedName>
        <fullName evidence="2">Pleckstrin homology domain containing protein</fullName>
    </submittedName>
</protein>
<dbReference type="CDD" id="cd13310">
    <property type="entry name" value="PH_RalGPS1_2"/>
    <property type="match status" value="1"/>
</dbReference>
<dbReference type="Pfam" id="PF00169">
    <property type="entry name" value="PH"/>
    <property type="match status" value="1"/>
</dbReference>
<name>A0A0T6BBC4_9SCAR</name>
<dbReference type="SMART" id="SM00233">
    <property type="entry name" value="PH"/>
    <property type="match status" value="1"/>
</dbReference>
<dbReference type="AlphaFoldDB" id="A0A0T6BBC4"/>
<gene>
    <name evidence="2" type="ORF">AMK59_669</name>
</gene>
<sequence>MLNDRLADDTVNVQDPFCPMQGCIRRKTVLKHGRKPTVTSWQRYWIQIWASSLAYFSPKSFKGNQRSDFKSEPCKMISLVGCQILLGDSTLHPDLFQIIDSVRDNVYKFRAGSQSAAEKWCRYLQRAASSDQTPLPTNLMSFE</sequence>
<dbReference type="InterPro" id="IPR011993">
    <property type="entry name" value="PH-like_dom_sf"/>
</dbReference>
<feature type="domain" description="PH" evidence="1">
    <location>
        <begin position="22"/>
        <end position="129"/>
    </location>
</feature>
<dbReference type="SUPFAM" id="SSF50729">
    <property type="entry name" value="PH domain-like"/>
    <property type="match status" value="1"/>
</dbReference>
<dbReference type="EMBL" id="LJIG01002543">
    <property type="protein sequence ID" value="KRT84397.1"/>
    <property type="molecule type" value="Genomic_DNA"/>
</dbReference>
<proteinExistence type="predicted"/>
<dbReference type="Proteomes" id="UP000051574">
    <property type="component" value="Unassembled WGS sequence"/>
</dbReference>
<reference evidence="2 3" key="1">
    <citation type="submission" date="2015-09" db="EMBL/GenBank/DDBJ databases">
        <title>Draft genome of the scarab beetle Oryctes borbonicus.</title>
        <authorList>
            <person name="Meyer J.M."/>
            <person name="Markov G.V."/>
            <person name="Baskaran P."/>
            <person name="Herrmann M."/>
            <person name="Sommer R.J."/>
            <person name="Roedelsperger C."/>
        </authorList>
    </citation>
    <scope>NUCLEOTIDE SEQUENCE [LARGE SCALE GENOMIC DNA]</scope>
    <source>
        <strain evidence="2">OB123</strain>
        <tissue evidence="2">Whole animal</tissue>
    </source>
</reference>
<evidence type="ECO:0000313" key="2">
    <source>
        <dbReference type="EMBL" id="KRT84397.1"/>
    </source>
</evidence>